<dbReference type="AlphaFoldDB" id="A0AAN8WQ19"/>
<dbReference type="EMBL" id="JAXCGZ010015512">
    <property type="protein sequence ID" value="KAK7070155.1"/>
    <property type="molecule type" value="Genomic_DNA"/>
</dbReference>
<dbReference type="Proteomes" id="UP001381693">
    <property type="component" value="Unassembled WGS sequence"/>
</dbReference>
<feature type="region of interest" description="Disordered" evidence="1">
    <location>
        <begin position="1"/>
        <end position="58"/>
    </location>
</feature>
<evidence type="ECO:0000259" key="2">
    <source>
        <dbReference type="PROSITE" id="PS00028"/>
    </source>
</evidence>
<feature type="compositionally biased region" description="Polar residues" evidence="1">
    <location>
        <begin position="29"/>
        <end position="39"/>
    </location>
</feature>
<evidence type="ECO:0000256" key="1">
    <source>
        <dbReference type="SAM" id="MobiDB-lite"/>
    </source>
</evidence>
<comment type="caution">
    <text evidence="3">The sequence shown here is derived from an EMBL/GenBank/DDBJ whole genome shotgun (WGS) entry which is preliminary data.</text>
</comment>
<sequence length="251" mass="27525">MTPLIDVTNSGRRSHESDLSKDVNKRGNSKASRNKSLTKSLHESVDGNSSDGSVYTHKGDEVNMCNTRLRRRTSSNLEWQGSCSINHEHSLTDCMRVPPLPETADDILSHAVQALNLNVPVTYKKRDLNTKKHFRQRHSQGGQSIVKAVNVNSGGLPNKTNGNDVLRTPQQCGACGLEFTSLPVLTQHLTRHVYDGLYAAQWLTQAMALTVPFPSPSDSSRGQEQEGSAVHSHSGEVSGTNKRETIVQKST</sequence>
<gene>
    <name evidence="3" type="ORF">SK128_014753</name>
</gene>
<feature type="compositionally biased region" description="Basic and acidic residues" evidence="1">
    <location>
        <begin position="13"/>
        <end position="25"/>
    </location>
</feature>
<reference evidence="3 4" key="1">
    <citation type="submission" date="2023-11" db="EMBL/GenBank/DDBJ databases">
        <title>Halocaridina rubra genome assembly.</title>
        <authorList>
            <person name="Smith C."/>
        </authorList>
    </citation>
    <scope>NUCLEOTIDE SEQUENCE [LARGE SCALE GENOMIC DNA]</scope>
    <source>
        <strain evidence="3">EP-1</strain>
        <tissue evidence="3">Whole</tissue>
    </source>
</reference>
<name>A0AAN8WQ19_HALRR</name>
<accession>A0AAN8WQ19</accession>
<proteinExistence type="predicted"/>
<organism evidence="3 4">
    <name type="scientific">Halocaridina rubra</name>
    <name type="common">Hawaiian red shrimp</name>
    <dbReference type="NCBI Taxonomy" id="373956"/>
    <lineage>
        <taxon>Eukaryota</taxon>
        <taxon>Metazoa</taxon>
        <taxon>Ecdysozoa</taxon>
        <taxon>Arthropoda</taxon>
        <taxon>Crustacea</taxon>
        <taxon>Multicrustacea</taxon>
        <taxon>Malacostraca</taxon>
        <taxon>Eumalacostraca</taxon>
        <taxon>Eucarida</taxon>
        <taxon>Decapoda</taxon>
        <taxon>Pleocyemata</taxon>
        <taxon>Caridea</taxon>
        <taxon>Atyoidea</taxon>
        <taxon>Atyidae</taxon>
        <taxon>Halocaridina</taxon>
    </lineage>
</organism>
<feature type="domain" description="C2H2-type" evidence="2">
    <location>
        <begin position="172"/>
        <end position="192"/>
    </location>
</feature>
<dbReference type="InterPro" id="IPR013087">
    <property type="entry name" value="Znf_C2H2_type"/>
</dbReference>
<dbReference type="PROSITE" id="PS00028">
    <property type="entry name" value="ZINC_FINGER_C2H2_1"/>
    <property type="match status" value="1"/>
</dbReference>
<feature type="region of interest" description="Disordered" evidence="1">
    <location>
        <begin position="214"/>
        <end position="251"/>
    </location>
</feature>
<feature type="compositionally biased region" description="Basic and acidic residues" evidence="1">
    <location>
        <begin position="241"/>
        <end position="251"/>
    </location>
</feature>
<evidence type="ECO:0000313" key="4">
    <source>
        <dbReference type="Proteomes" id="UP001381693"/>
    </source>
</evidence>
<keyword evidence="4" id="KW-1185">Reference proteome</keyword>
<feature type="compositionally biased region" description="Polar residues" evidence="1">
    <location>
        <begin position="216"/>
        <end position="226"/>
    </location>
</feature>
<protein>
    <recommendedName>
        <fullName evidence="2">C2H2-type domain-containing protein</fullName>
    </recommendedName>
</protein>
<evidence type="ECO:0000313" key="3">
    <source>
        <dbReference type="EMBL" id="KAK7070155.1"/>
    </source>
</evidence>